<protein>
    <submittedName>
        <fullName evidence="1">Uncharacterized protein</fullName>
    </submittedName>
</protein>
<sequence>MRRPSSNLKTSRHVYLQLRKMMGSNNKKRAKEII</sequence>
<organism evidence="1">
    <name type="scientific">Arundo donax</name>
    <name type="common">Giant reed</name>
    <name type="synonym">Donax arundinaceus</name>
    <dbReference type="NCBI Taxonomy" id="35708"/>
    <lineage>
        <taxon>Eukaryota</taxon>
        <taxon>Viridiplantae</taxon>
        <taxon>Streptophyta</taxon>
        <taxon>Embryophyta</taxon>
        <taxon>Tracheophyta</taxon>
        <taxon>Spermatophyta</taxon>
        <taxon>Magnoliopsida</taxon>
        <taxon>Liliopsida</taxon>
        <taxon>Poales</taxon>
        <taxon>Poaceae</taxon>
        <taxon>PACMAD clade</taxon>
        <taxon>Arundinoideae</taxon>
        <taxon>Arundineae</taxon>
        <taxon>Arundo</taxon>
    </lineage>
</organism>
<reference evidence="1" key="2">
    <citation type="journal article" date="2015" name="Data Brief">
        <title>Shoot transcriptome of the giant reed, Arundo donax.</title>
        <authorList>
            <person name="Barrero R.A."/>
            <person name="Guerrero F.D."/>
            <person name="Moolhuijzen P."/>
            <person name="Goolsby J.A."/>
            <person name="Tidwell J."/>
            <person name="Bellgard S.E."/>
            <person name="Bellgard M.I."/>
        </authorList>
    </citation>
    <scope>NUCLEOTIDE SEQUENCE</scope>
    <source>
        <tissue evidence="1">Shoot tissue taken approximately 20 cm above the soil surface</tissue>
    </source>
</reference>
<proteinExistence type="predicted"/>
<name>A0A0A9GF18_ARUDO</name>
<dbReference type="EMBL" id="GBRH01174216">
    <property type="protein sequence ID" value="JAE23680.1"/>
    <property type="molecule type" value="Transcribed_RNA"/>
</dbReference>
<evidence type="ECO:0000313" key="1">
    <source>
        <dbReference type="EMBL" id="JAE23680.1"/>
    </source>
</evidence>
<accession>A0A0A9GF18</accession>
<dbReference type="AlphaFoldDB" id="A0A0A9GF18"/>
<reference evidence="1" key="1">
    <citation type="submission" date="2014-09" db="EMBL/GenBank/DDBJ databases">
        <authorList>
            <person name="Magalhaes I.L.F."/>
            <person name="Oliveira U."/>
            <person name="Santos F.R."/>
            <person name="Vidigal T.H.D.A."/>
            <person name="Brescovit A.D."/>
            <person name="Santos A.J."/>
        </authorList>
    </citation>
    <scope>NUCLEOTIDE SEQUENCE</scope>
    <source>
        <tissue evidence="1">Shoot tissue taken approximately 20 cm above the soil surface</tissue>
    </source>
</reference>